<dbReference type="EMBL" id="LWBR01000022">
    <property type="protein sequence ID" value="KZN96455.1"/>
    <property type="molecule type" value="Genomic_DNA"/>
</dbReference>
<comment type="catalytic activity">
    <reaction evidence="6">
        <text>UTP + H2O = UMP + diphosphate + H(+)</text>
        <dbReference type="Rhea" id="RHEA:29395"/>
        <dbReference type="ChEBI" id="CHEBI:15377"/>
        <dbReference type="ChEBI" id="CHEBI:15378"/>
        <dbReference type="ChEBI" id="CHEBI:33019"/>
        <dbReference type="ChEBI" id="CHEBI:46398"/>
        <dbReference type="ChEBI" id="CHEBI:57865"/>
        <dbReference type="EC" id="3.6.1.9"/>
    </reaction>
</comment>
<keyword evidence="5 6" id="KW-0546">Nucleotide metabolism</keyword>
<feature type="active site" description="Proton acceptor" evidence="6">
    <location>
        <position position="69"/>
    </location>
</feature>
<dbReference type="Pfam" id="PF02545">
    <property type="entry name" value="Maf"/>
    <property type="match status" value="1"/>
</dbReference>
<organism evidence="7 8">
    <name type="scientific">Aeribacillus pallidus</name>
    <dbReference type="NCBI Taxonomy" id="33936"/>
    <lineage>
        <taxon>Bacteria</taxon>
        <taxon>Bacillati</taxon>
        <taxon>Bacillota</taxon>
        <taxon>Bacilli</taxon>
        <taxon>Bacillales</taxon>
        <taxon>Bacillaceae</taxon>
        <taxon>Aeribacillus</taxon>
    </lineage>
</organism>
<evidence type="ECO:0000313" key="8">
    <source>
        <dbReference type="Proteomes" id="UP000076476"/>
    </source>
</evidence>
<feature type="site" description="Important for substrate specificity" evidence="6">
    <location>
        <position position="152"/>
    </location>
</feature>
<dbReference type="Proteomes" id="UP000076476">
    <property type="component" value="Unassembled WGS sequence"/>
</dbReference>
<evidence type="ECO:0000256" key="1">
    <source>
        <dbReference type="ARBA" id="ARBA00001968"/>
    </source>
</evidence>
<dbReference type="AlphaFoldDB" id="A0A165XVM8"/>
<dbReference type="PANTHER" id="PTHR43213:SF5">
    <property type="entry name" value="BIFUNCTIONAL DTTP_UTP PYROPHOSPHATASE_METHYLTRANSFERASE PROTEIN-RELATED"/>
    <property type="match status" value="1"/>
</dbReference>
<evidence type="ECO:0000256" key="6">
    <source>
        <dbReference type="HAMAP-Rule" id="MF_00528"/>
    </source>
</evidence>
<dbReference type="PIRSF" id="PIRSF006305">
    <property type="entry name" value="Maf"/>
    <property type="match status" value="1"/>
</dbReference>
<reference evidence="7 8" key="1">
    <citation type="submission" date="2016-04" db="EMBL/GenBank/DDBJ databases">
        <title>Draft genome sequence of Aeribacillus pallidus 8m3 from petroleum reservoir.</title>
        <authorList>
            <person name="Poltaraus A.B."/>
            <person name="Nazina T.N."/>
            <person name="Tourova T.P."/>
            <person name="Malakho S.M."/>
            <person name="Korshunova A.V."/>
            <person name="Sokolova D.S."/>
        </authorList>
    </citation>
    <scope>NUCLEOTIDE SEQUENCE [LARGE SCALE GENOMIC DNA]</scope>
    <source>
        <strain evidence="7 8">8m3</strain>
    </source>
</reference>
<comment type="function">
    <text evidence="6">Nucleoside triphosphate pyrophosphatase that hydrolyzes dTTP and UTP. May have a dual role in cell division arrest and in preventing the incorporation of modified nucleotides into cellular nucleic acids.</text>
</comment>
<dbReference type="GO" id="GO:0036218">
    <property type="term" value="F:dTTP diphosphatase activity"/>
    <property type="evidence" value="ECO:0007669"/>
    <property type="project" value="RHEA"/>
</dbReference>
<comment type="similarity">
    <text evidence="6">Belongs to the Maf family. YhdE subfamily.</text>
</comment>
<keyword evidence="8" id="KW-1185">Reference proteome</keyword>
<dbReference type="Gene3D" id="3.90.950.10">
    <property type="match status" value="1"/>
</dbReference>
<dbReference type="EC" id="3.6.1.9" evidence="6"/>
<dbReference type="GO" id="GO:0009117">
    <property type="term" value="P:nucleotide metabolic process"/>
    <property type="evidence" value="ECO:0007669"/>
    <property type="project" value="UniProtKB-KW"/>
</dbReference>
<name>A0A165XVM8_9BACI</name>
<accession>A0A165XVM8</accession>
<feature type="site" description="Important for substrate specificity" evidence="6">
    <location>
        <position position="12"/>
    </location>
</feature>
<evidence type="ECO:0000313" key="7">
    <source>
        <dbReference type="EMBL" id="KZN96455.1"/>
    </source>
</evidence>
<proteinExistence type="inferred from homology"/>
<evidence type="ECO:0000256" key="2">
    <source>
        <dbReference type="ARBA" id="ARBA00004496"/>
    </source>
</evidence>
<dbReference type="CDD" id="cd00555">
    <property type="entry name" value="Maf"/>
    <property type="match status" value="1"/>
</dbReference>
<feature type="site" description="Important for substrate specificity" evidence="6">
    <location>
        <position position="70"/>
    </location>
</feature>
<evidence type="ECO:0000256" key="4">
    <source>
        <dbReference type="ARBA" id="ARBA00022801"/>
    </source>
</evidence>
<protein>
    <recommendedName>
        <fullName evidence="6">dTTP/UTP pyrophosphatase</fullName>
        <shortName evidence="6">dTTPase/UTPase</shortName>
        <ecNumber evidence="6">3.6.1.9</ecNumber>
    </recommendedName>
    <alternativeName>
        <fullName evidence="6">Nucleoside triphosphate pyrophosphatase</fullName>
    </alternativeName>
    <alternativeName>
        <fullName evidence="6">Nucleotide pyrophosphatase</fullName>
        <shortName evidence="6">Nucleotide PPase</shortName>
    </alternativeName>
</protein>
<comment type="subcellular location">
    <subcellularLocation>
        <location evidence="2 6">Cytoplasm</location>
    </subcellularLocation>
</comment>
<gene>
    <name evidence="7" type="ORF">AZI98_08450</name>
</gene>
<evidence type="ECO:0000256" key="5">
    <source>
        <dbReference type="ARBA" id="ARBA00023080"/>
    </source>
</evidence>
<dbReference type="InterPro" id="IPR029001">
    <property type="entry name" value="ITPase-like_fam"/>
</dbReference>
<dbReference type="STRING" id="33936.AZI98_08450"/>
<dbReference type="PANTHER" id="PTHR43213">
    <property type="entry name" value="BIFUNCTIONAL DTTP/UTP PYROPHOSPHATASE/METHYLTRANSFERASE PROTEIN-RELATED"/>
    <property type="match status" value="1"/>
</dbReference>
<dbReference type="OrthoDB" id="9807767at2"/>
<keyword evidence="3 6" id="KW-0963">Cytoplasm</keyword>
<dbReference type="GO" id="GO:0005737">
    <property type="term" value="C:cytoplasm"/>
    <property type="evidence" value="ECO:0007669"/>
    <property type="project" value="UniProtKB-SubCell"/>
</dbReference>
<dbReference type="SUPFAM" id="SSF52972">
    <property type="entry name" value="ITPase-like"/>
    <property type="match status" value="1"/>
</dbReference>
<comment type="caution">
    <text evidence="6">Lacks conserved residue(s) required for the propagation of feature annotation.</text>
</comment>
<dbReference type="NCBIfam" id="TIGR00172">
    <property type="entry name" value="maf"/>
    <property type="match status" value="1"/>
</dbReference>
<comment type="catalytic activity">
    <reaction evidence="6">
        <text>dTTP + H2O = dTMP + diphosphate + H(+)</text>
        <dbReference type="Rhea" id="RHEA:28534"/>
        <dbReference type="ChEBI" id="CHEBI:15377"/>
        <dbReference type="ChEBI" id="CHEBI:15378"/>
        <dbReference type="ChEBI" id="CHEBI:33019"/>
        <dbReference type="ChEBI" id="CHEBI:37568"/>
        <dbReference type="ChEBI" id="CHEBI:63528"/>
        <dbReference type="EC" id="3.6.1.9"/>
    </reaction>
</comment>
<comment type="cofactor">
    <cofactor evidence="1 6">
        <name>a divalent metal cation</name>
        <dbReference type="ChEBI" id="CHEBI:60240"/>
    </cofactor>
</comment>
<dbReference type="HAMAP" id="MF_00528">
    <property type="entry name" value="Maf"/>
    <property type="match status" value="1"/>
</dbReference>
<sequence length="188" mass="21496">MERLILASSSPRRKELFKLLGIPFAVIESNLEERLDEEAEPEKAIQKLAFQKAFHVAERYKDAYVIGADTAVILENRILGKPKDRRDAYYMLKSLSGKTHTVLTAVSIIHGEKHTTFSESTKVTFWPLSDDEILEYIETNEPMDKAGAYGIQHFGSLLVKKIDGDYFTVVGLPVSRLYRELKNFGFHW</sequence>
<dbReference type="RefSeq" id="WP_063387847.1">
    <property type="nucleotide sequence ID" value="NZ_LWBR01000022.1"/>
</dbReference>
<dbReference type="FunFam" id="3.90.950.10:FF:000005">
    <property type="entry name" value="7-methyl-GTP pyrophosphatase"/>
    <property type="match status" value="1"/>
</dbReference>
<keyword evidence="4 6" id="KW-0378">Hydrolase</keyword>
<comment type="caution">
    <text evidence="7">The sequence shown here is derived from an EMBL/GenBank/DDBJ whole genome shotgun (WGS) entry which is preliminary data.</text>
</comment>
<dbReference type="InterPro" id="IPR003697">
    <property type="entry name" value="Maf-like"/>
</dbReference>
<dbReference type="GO" id="GO:0036221">
    <property type="term" value="F:UTP diphosphatase activity"/>
    <property type="evidence" value="ECO:0007669"/>
    <property type="project" value="RHEA"/>
</dbReference>
<evidence type="ECO:0000256" key="3">
    <source>
        <dbReference type="ARBA" id="ARBA00022490"/>
    </source>
</evidence>